<dbReference type="Proteomes" id="UP001595607">
    <property type="component" value="Unassembled WGS sequence"/>
</dbReference>
<dbReference type="CDD" id="cd00165">
    <property type="entry name" value="S4"/>
    <property type="match status" value="1"/>
</dbReference>
<evidence type="ECO:0000313" key="5">
    <source>
        <dbReference type="EMBL" id="MFC3302696.1"/>
    </source>
</evidence>
<keyword evidence="1 3" id="KW-0694">RNA-binding</keyword>
<dbReference type="GO" id="GO:0032259">
    <property type="term" value="P:methylation"/>
    <property type="evidence" value="ECO:0007669"/>
    <property type="project" value="UniProtKB-KW"/>
</dbReference>
<dbReference type="Pfam" id="PF01728">
    <property type="entry name" value="FtsJ"/>
    <property type="match status" value="1"/>
</dbReference>
<reference evidence="6" key="1">
    <citation type="journal article" date="2019" name="Int. J. Syst. Evol. Microbiol.">
        <title>The Global Catalogue of Microorganisms (GCM) 10K type strain sequencing project: providing services to taxonomists for standard genome sequencing and annotation.</title>
        <authorList>
            <consortium name="The Broad Institute Genomics Platform"/>
            <consortium name="The Broad Institute Genome Sequencing Center for Infectious Disease"/>
            <person name="Wu L."/>
            <person name="Ma J."/>
        </authorList>
    </citation>
    <scope>NUCLEOTIDE SEQUENCE [LARGE SCALE GENOMIC DNA]</scope>
    <source>
        <strain evidence="6">KCTC 22245</strain>
    </source>
</reference>
<dbReference type="GO" id="GO:0008168">
    <property type="term" value="F:methyltransferase activity"/>
    <property type="evidence" value="ECO:0007669"/>
    <property type="project" value="UniProtKB-KW"/>
</dbReference>
<dbReference type="InterPro" id="IPR002942">
    <property type="entry name" value="S4_RNA-bd"/>
</dbReference>
<comment type="similarity">
    <text evidence="2">Belongs to the TlyA family.</text>
</comment>
<dbReference type="RefSeq" id="WP_189571288.1">
    <property type="nucleotide sequence ID" value="NZ_BMXU01000001.1"/>
</dbReference>
<dbReference type="Pfam" id="PF01479">
    <property type="entry name" value="S4"/>
    <property type="match status" value="1"/>
</dbReference>
<dbReference type="EMBL" id="JBHRVA010000002">
    <property type="protein sequence ID" value="MFC3302696.1"/>
    <property type="molecule type" value="Genomic_DNA"/>
</dbReference>
<dbReference type="Gene3D" id="3.40.50.150">
    <property type="entry name" value="Vaccinia Virus protein VP39"/>
    <property type="match status" value="1"/>
</dbReference>
<dbReference type="Gene3D" id="3.10.290.10">
    <property type="entry name" value="RNA-binding S4 domain"/>
    <property type="match status" value="1"/>
</dbReference>
<keyword evidence="5" id="KW-0808">Transferase</keyword>
<keyword evidence="5" id="KW-0489">Methyltransferase</keyword>
<dbReference type="PIRSF" id="PIRSF005578">
    <property type="entry name" value="TlyA"/>
    <property type="match status" value="1"/>
</dbReference>
<sequence length="245" mass="25927">MRLDQALVEKGLAPSRARAQDMIRAGHILVDGAASTKPAAKVATGARLEVKGEAHDYVSRAALKLVGGLDTFAIDPAGKTCLDLGSSTGGFTDVLLRRGAAKVFAVDVGTDQLHGTLRRDPRVVSLENTHAKALSRDLVADPVDLFVCDVSFISIRKALPPALCLASPAAELCTLVKPQFELGREAIGKNGRVLTPPEEQEAYIRREIVPFLGNLGWPVHALAVSPIAGGEGTLEFLLHATKTPT</sequence>
<dbReference type="InterPro" id="IPR029063">
    <property type="entry name" value="SAM-dependent_MTases_sf"/>
</dbReference>
<evidence type="ECO:0000256" key="3">
    <source>
        <dbReference type="PROSITE-ProRule" id="PRU00182"/>
    </source>
</evidence>
<dbReference type="InterPro" id="IPR036986">
    <property type="entry name" value="S4_RNA-bd_sf"/>
</dbReference>
<name>A0ABV7MBW7_9PROT</name>
<protein>
    <submittedName>
        <fullName evidence="5">TlyA family RNA methyltransferase</fullName>
    </submittedName>
</protein>
<gene>
    <name evidence="5" type="ORF">ACFONP_08120</name>
</gene>
<dbReference type="PANTHER" id="PTHR32319:SF0">
    <property type="entry name" value="BACTERIAL HEMOLYSIN-LIKE PROTEIN"/>
    <property type="match status" value="1"/>
</dbReference>
<feature type="domain" description="RNA-binding S4" evidence="4">
    <location>
        <begin position="1"/>
        <end position="66"/>
    </location>
</feature>
<dbReference type="InterPro" id="IPR004538">
    <property type="entry name" value="Hemolysin_A/TlyA"/>
</dbReference>
<dbReference type="InterPro" id="IPR047048">
    <property type="entry name" value="TlyA"/>
</dbReference>
<dbReference type="SUPFAM" id="SSF53335">
    <property type="entry name" value="S-adenosyl-L-methionine-dependent methyltransferases"/>
    <property type="match status" value="1"/>
</dbReference>
<dbReference type="SMART" id="SM00363">
    <property type="entry name" value="S4"/>
    <property type="match status" value="1"/>
</dbReference>
<keyword evidence="6" id="KW-1185">Reference proteome</keyword>
<dbReference type="CDD" id="cd02440">
    <property type="entry name" value="AdoMet_MTases"/>
    <property type="match status" value="1"/>
</dbReference>
<evidence type="ECO:0000256" key="2">
    <source>
        <dbReference type="ARBA" id="ARBA00029460"/>
    </source>
</evidence>
<dbReference type="InterPro" id="IPR002877">
    <property type="entry name" value="RNA_MeTrfase_FtsJ_dom"/>
</dbReference>
<dbReference type="PROSITE" id="PS50889">
    <property type="entry name" value="S4"/>
    <property type="match status" value="1"/>
</dbReference>
<organism evidence="5 6">
    <name type="scientific">Parvularcula lutaonensis</name>
    <dbReference type="NCBI Taxonomy" id="491923"/>
    <lineage>
        <taxon>Bacteria</taxon>
        <taxon>Pseudomonadati</taxon>
        <taxon>Pseudomonadota</taxon>
        <taxon>Alphaproteobacteria</taxon>
        <taxon>Parvularculales</taxon>
        <taxon>Parvularculaceae</taxon>
        <taxon>Parvularcula</taxon>
    </lineage>
</organism>
<dbReference type="SUPFAM" id="SSF55174">
    <property type="entry name" value="Alpha-L RNA-binding motif"/>
    <property type="match status" value="1"/>
</dbReference>
<evidence type="ECO:0000256" key="1">
    <source>
        <dbReference type="ARBA" id="ARBA00022884"/>
    </source>
</evidence>
<evidence type="ECO:0000313" key="6">
    <source>
        <dbReference type="Proteomes" id="UP001595607"/>
    </source>
</evidence>
<comment type="caution">
    <text evidence="5">The sequence shown here is derived from an EMBL/GenBank/DDBJ whole genome shotgun (WGS) entry which is preliminary data.</text>
</comment>
<dbReference type="PANTHER" id="PTHR32319">
    <property type="entry name" value="BACTERIAL HEMOLYSIN-LIKE PROTEIN"/>
    <property type="match status" value="1"/>
</dbReference>
<accession>A0ABV7MBW7</accession>
<dbReference type="NCBIfam" id="TIGR00478">
    <property type="entry name" value="tly"/>
    <property type="match status" value="1"/>
</dbReference>
<proteinExistence type="inferred from homology"/>
<evidence type="ECO:0000259" key="4">
    <source>
        <dbReference type="SMART" id="SM00363"/>
    </source>
</evidence>